<sequence length="81" mass="9424">MKNINDKILSSLNPTEKLMMIIQSLDKGRVFYNRNNDNEFGQGQISIYGIYEIQCNGLEYPLERPEFLRLIDDVEEGVLIL</sequence>
<proteinExistence type="predicted"/>
<keyword evidence="2" id="KW-1185">Reference proteome</keyword>
<dbReference type="AlphaFoldDB" id="A0A562QHF6"/>
<organism evidence="1 2">
    <name type="scientific">Halalkalibacter nanhaiisediminis</name>
    <dbReference type="NCBI Taxonomy" id="688079"/>
    <lineage>
        <taxon>Bacteria</taxon>
        <taxon>Bacillati</taxon>
        <taxon>Bacillota</taxon>
        <taxon>Bacilli</taxon>
        <taxon>Bacillales</taxon>
        <taxon>Bacillaceae</taxon>
        <taxon>Halalkalibacter</taxon>
    </lineage>
</organism>
<dbReference type="EMBL" id="VLKZ01000005">
    <property type="protein sequence ID" value="TWI56103.1"/>
    <property type="molecule type" value="Genomic_DNA"/>
</dbReference>
<evidence type="ECO:0000313" key="2">
    <source>
        <dbReference type="Proteomes" id="UP000315711"/>
    </source>
</evidence>
<gene>
    <name evidence="1" type="ORF">IQ10_01992</name>
</gene>
<evidence type="ECO:0000313" key="1">
    <source>
        <dbReference type="EMBL" id="TWI56103.1"/>
    </source>
</evidence>
<dbReference type="RefSeq" id="WP_144450295.1">
    <property type="nucleotide sequence ID" value="NZ_VLKZ01000005.1"/>
</dbReference>
<comment type="caution">
    <text evidence="1">The sequence shown here is derived from an EMBL/GenBank/DDBJ whole genome shotgun (WGS) entry which is preliminary data.</text>
</comment>
<accession>A0A562QHF6</accession>
<protein>
    <submittedName>
        <fullName evidence="1">Uncharacterized protein</fullName>
    </submittedName>
</protein>
<reference evidence="1 2" key="1">
    <citation type="journal article" date="2015" name="Stand. Genomic Sci.">
        <title>Genomic Encyclopedia of Bacterial and Archaeal Type Strains, Phase III: the genomes of soil and plant-associated and newly described type strains.</title>
        <authorList>
            <person name="Whitman W.B."/>
            <person name="Woyke T."/>
            <person name="Klenk H.P."/>
            <person name="Zhou Y."/>
            <person name="Lilburn T.G."/>
            <person name="Beck B.J."/>
            <person name="De Vos P."/>
            <person name="Vandamme P."/>
            <person name="Eisen J.A."/>
            <person name="Garrity G."/>
            <person name="Hugenholtz P."/>
            <person name="Kyrpides N.C."/>
        </authorList>
    </citation>
    <scope>NUCLEOTIDE SEQUENCE [LARGE SCALE GENOMIC DNA]</scope>
    <source>
        <strain evidence="1 2">CGMCC 1.10116</strain>
    </source>
</reference>
<dbReference type="Proteomes" id="UP000315711">
    <property type="component" value="Unassembled WGS sequence"/>
</dbReference>
<name>A0A562QHF6_9BACI</name>